<comment type="caution">
    <text evidence="1">The sequence shown here is derived from an EMBL/GenBank/DDBJ whole genome shotgun (WGS) entry which is preliminary data.</text>
</comment>
<name>A0AAV4ALW9_9GAST</name>
<accession>A0AAV4ALW9</accession>
<gene>
    <name evidence="1" type="ORF">PoB_003480800</name>
</gene>
<organism evidence="1 2">
    <name type="scientific">Plakobranchus ocellatus</name>
    <dbReference type="NCBI Taxonomy" id="259542"/>
    <lineage>
        <taxon>Eukaryota</taxon>
        <taxon>Metazoa</taxon>
        <taxon>Spiralia</taxon>
        <taxon>Lophotrochozoa</taxon>
        <taxon>Mollusca</taxon>
        <taxon>Gastropoda</taxon>
        <taxon>Heterobranchia</taxon>
        <taxon>Euthyneura</taxon>
        <taxon>Panpulmonata</taxon>
        <taxon>Sacoglossa</taxon>
        <taxon>Placobranchoidea</taxon>
        <taxon>Plakobranchidae</taxon>
        <taxon>Plakobranchus</taxon>
    </lineage>
</organism>
<dbReference type="EMBL" id="BLXT01003952">
    <property type="protein sequence ID" value="GFO08303.1"/>
    <property type="molecule type" value="Genomic_DNA"/>
</dbReference>
<dbReference type="Proteomes" id="UP000735302">
    <property type="component" value="Unassembled WGS sequence"/>
</dbReference>
<protein>
    <submittedName>
        <fullName evidence="1">Uncharacterized protein</fullName>
    </submittedName>
</protein>
<reference evidence="1 2" key="1">
    <citation type="journal article" date="2021" name="Elife">
        <title>Chloroplast acquisition without the gene transfer in kleptoplastic sea slugs, Plakobranchus ocellatus.</title>
        <authorList>
            <person name="Maeda T."/>
            <person name="Takahashi S."/>
            <person name="Yoshida T."/>
            <person name="Shimamura S."/>
            <person name="Takaki Y."/>
            <person name="Nagai Y."/>
            <person name="Toyoda A."/>
            <person name="Suzuki Y."/>
            <person name="Arimoto A."/>
            <person name="Ishii H."/>
            <person name="Satoh N."/>
            <person name="Nishiyama T."/>
            <person name="Hasebe M."/>
            <person name="Maruyama T."/>
            <person name="Minagawa J."/>
            <person name="Obokata J."/>
            <person name="Shigenobu S."/>
        </authorList>
    </citation>
    <scope>NUCLEOTIDE SEQUENCE [LARGE SCALE GENOMIC DNA]</scope>
</reference>
<evidence type="ECO:0000313" key="2">
    <source>
        <dbReference type="Proteomes" id="UP000735302"/>
    </source>
</evidence>
<dbReference type="AlphaFoldDB" id="A0AAV4ALW9"/>
<proteinExistence type="predicted"/>
<sequence>MAKRGTGPDQSIIIFNIKKQEMKRSAGHNLSECPQCVAGEGHCSETMPHWTIILAPLTLRCAKLIQPLTMIVSRTKNPAEILKEAQMNRKIKSYAAQPDVRPGGDIDDHGPPFHPVISQMDKPVIGHLLLLDINLRNHG</sequence>
<evidence type="ECO:0000313" key="1">
    <source>
        <dbReference type="EMBL" id="GFO08303.1"/>
    </source>
</evidence>
<keyword evidence="2" id="KW-1185">Reference proteome</keyword>